<proteinExistence type="predicted"/>
<organism evidence="1 2">
    <name type="scientific">Scytonema hofmannii FACHB-248</name>
    <dbReference type="NCBI Taxonomy" id="1842502"/>
    <lineage>
        <taxon>Bacteria</taxon>
        <taxon>Bacillati</taxon>
        <taxon>Cyanobacteriota</taxon>
        <taxon>Cyanophyceae</taxon>
        <taxon>Nostocales</taxon>
        <taxon>Scytonemataceae</taxon>
        <taxon>Scytonema</taxon>
    </lineage>
</organism>
<accession>A0ABR8GK86</accession>
<dbReference type="RefSeq" id="WP_029630406.1">
    <property type="nucleotide sequence ID" value="NZ_JACJTA010000006.1"/>
</dbReference>
<dbReference type="Proteomes" id="UP000660380">
    <property type="component" value="Unassembled WGS sequence"/>
</dbReference>
<protein>
    <submittedName>
        <fullName evidence="1">Uncharacterized protein</fullName>
    </submittedName>
</protein>
<reference evidence="1 2" key="1">
    <citation type="journal article" date="2020" name="ISME J.">
        <title>Comparative genomics reveals insights into cyanobacterial evolution and habitat adaptation.</title>
        <authorList>
            <person name="Chen M.Y."/>
            <person name="Teng W.K."/>
            <person name="Zhao L."/>
            <person name="Hu C.X."/>
            <person name="Zhou Y.K."/>
            <person name="Han B.P."/>
            <person name="Song L.R."/>
            <person name="Shu W.S."/>
        </authorList>
    </citation>
    <scope>NUCLEOTIDE SEQUENCE [LARGE SCALE GENOMIC DNA]</scope>
    <source>
        <strain evidence="1 2">FACHB-248</strain>
    </source>
</reference>
<dbReference type="InterPro" id="IPR049891">
    <property type="entry name" value="CTB"/>
</dbReference>
<gene>
    <name evidence="1" type="ORF">H6G81_04405</name>
</gene>
<keyword evidence="2" id="KW-1185">Reference proteome</keyword>
<comment type="caution">
    <text evidence="1">The sequence shown here is derived from an EMBL/GenBank/DDBJ whole genome shotgun (WGS) entry which is preliminary data.</text>
</comment>
<evidence type="ECO:0000313" key="2">
    <source>
        <dbReference type="Proteomes" id="UP000660380"/>
    </source>
</evidence>
<name>A0ABR8GK86_9CYAN</name>
<sequence length="83" mass="8423">MTNEINNIGAVELSELELDTVAGGLAISFGDVQGFASDATNTFSQKNLTVGQQTFAGPNGSGTVSLTNAQEIFSSAGQAIAVK</sequence>
<dbReference type="EMBL" id="JACJTA010000006">
    <property type="protein sequence ID" value="MBD2603791.1"/>
    <property type="molecule type" value="Genomic_DNA"/>
</dbReference>
<dbReference type="NCBIfam" id="NF038167">
    <property type="entry name" value="cyan_ocin_like"/>
    <property type="match status" value="1"/>
</dbReference>
<evidence type="ECO:0000313" key="1">
    <source>
        <dbReference type="EMBL" id="MBD2603791.1"/>
    </source>
</evidence>